<keyword evidence="1" id="KW-0053">Apoptosis</keyword>
<dbReference type="InterPro" id="IPR011029">
    <property type="entry name" value="DEATH-like_dom_sf"/>
</dbReference>
<dbReference type="PANTHER" id="PTHR48169">
    <property type="entry name" value="DED DOMAIN-CONTAINING PROTEIN"/>
    <property type="match status" value="1"/>
</dbReference>
<keyword evidence="2" id="KW-0175">Coiled coil</keyword>
<dbReference type="PROSITE" id="PS50168">
    <property type="entry name" value="DED"/>
    <property type="match status" value="2"/>
</dbReference>
<feature type="domain" description="DED" evidence="3">
    <location>
        <begin position="91"/>
        <end position="170"/>
    </location>
</feature>
<evidence type="ECO:0000313" key="4">
    <source>
        <dbReference type="EMBL" id="RMX41114.1"/>
    </source>
</evidence>
<feature type="coiled-coil region" evidence="2">
    <location>
        <begin position="121"/>
        <end position="181"/>
    </location>
</feature>
<comment type="caution">
    <text evidence="4">The sequence shown here is derived from an EMBL/GenBank/DDBJ whole genome shotgun (WGS) entry which is preliminary data.</text>
</comment>
<feature type="domain" description="DED" evidence="3">
    <location>
        <begin position="5"/>
        <end position="84"/>
    </location>
</feature>
<evidence type="ECO:0000256" key="2">
    <source>
        <dbReference type="SAM" id="Coils"/>
    </source>
</evidence>
<reference evidence="4 5" key="1">
    <citation type="journal article" date="2018" name="Sci. Rep.">
        <title>Comparative analysis of the Pocillopora damicornis genome highlights role of immune system in coral evolution.</title>
        <authorList>
            <person name="Cunning R."/>
            <person name="Bay R.A."/>
            <person name="Gillette P."/>
            <person name="Baker A.C."/>
            <person name="Traylor-Knowles N."/>
        </authorList>
    </citation>
    <scope>NUCLEOTIDE SEQUENCE [LARGE SCALE GENOMIC DNA]</scope>
    <source>
        <strain evidence="4">RSMAS</strain>
        <tissue evidence="4">Whole animal</tissue>
    </source>
</reference>
<dbReference type="InterPro" id="IPR001875">
    <property type="entry name" value="DED_dom"/>
</dbReference>
<dbReference type="EMBL" id="RCHS01003527">
    <property type="protein sequence ID" value="RMX41114.1"/>
    <property type="molecule type" value="Genomic_DNA"/>
</dbReference>
<dbReference type="AlphaFoldDB" id="A0A3M6TIP1"/>
<dbReference type="Pfam" id="PF01335">
    <property type="entry name" value="DED"/>
    <property type="match status" value="1"/>
</dbReference>
<sequence>MSATEYNNLLFAISRKLDELNALDHLLFMCRGNLAPGSEGNIHDTLSLCKELEENNNLGSDRLQLMKRLLRGVEDWALLEKVEKFECKRKEYKALLEKIISSLDTLNDLERLIAICRGSVREGSEGNIEDVRSLLRELENQGNLEIDYLDVVKNILAETESNELLKELEQFEERRNREDKSEARKGISISI</sequence>
<gene>
    <name evidence="4" type="ORF">pdam_00003221</name>
</gene>
<evidence type="ECO:0000256" key="1">
    <source>
        <dbReference type="ARBA" id="ARBA00022703"/>
    </source>
</evidence>
<evidence type="ECO:0000259" key="3">
    <source>
        <dbReference type="PROSITE" id="PS50168"/>
    </source>
</evidence>
<keyword evidence="5" id="KW-1185">Reference proteome</keyword>
<name>A0A3M6TIP1_POCDA</name>
<dbReference type="Proteomes" id="UP000275408">
    <property type="component" value="Unassembled WGS sequence"/>
</dbReference>
<dbReference type="OrthoDB" id="5986623at2759"/>
<organism evidence="4 5">
    <name type="scientific">Pocillopora damicornis</name>
    <name type="common">Cauliflower coral</name>
    <name type="synonym">Millepora damicornis</name>
    <dbReference type="NCBI Taxonomy" id="46731"/>
    <lineage>
        <taxon>Eukaryota</taxon>
        <taxon>Metazoa</taxon>
        <taxon>Cnidaria</taxon>
        <taxon>Anthozoa</taxon>
        <taxon>Hexacorallia</taxon>
        <taxon>Scleractinia</taxon>
        <taxon>Astrocoeniina</taxon>
        <taxon>Pocilloporidae</taxon>
        <taxon>Pocillopora</taxon>
    </lineage>
</organism>
<proteinExistence type="predicted"/>
<dbReference type="GO" id="GO:0042981">
    <property type="term" value="P:regulation of apoptotic process"/>
    <property type="evidence" value="ECO:0007669"/>
    <property type="project" value="InterPro"/>
</dbReference>
<dbReference type="SUPFAM" id="SSF47986">
    <property type="entry name" value="DEATH domain"/>
    <property type="match status" value="2"/>
</dbReference>
<evidence type="ECO:0000313" key="5">
    <source>
        <dbReference type="Proteomes" id="UP000275408"/>
    </source>
</evidence>
<dbReference type="GO" id="GO:0006915">
    <property type="term" value="P:apoptotic process"/>
    <property type="evidence" value="ECO:0007669"/>
    <property type="project" value="UniProtKB-KW"/>
</dbReference>
<accession>A0A3M6TIP1</accession>
<dbReference type="PANTHER" id="PTHR48169:SF7">
    <property type="entry name" value="CASPASE 10"/>
    <property type="match status" value="1"/>
</dbReference>
<dbReference type="Gene3D" id="1.10.533.10">
    <property type="entry name" value="Death Domain, Fas"/>
    <property type="match status" value="2"/>
</dbReference>
<protein>
    <recommendedName>
        <fullName evidence="3">DED domain-containing protein</fullName>
    </recommendedName>
</protein>